<dbReference type="InterPro" id="IPR038584">
    <property type="entry name" value="Ribosomal_bL33_sf"/>
</dbReference>
<evidence type="ECO:0000256" key="2">
    <source>
        <dbReference type="ARBA" id="ARBA00022980"/>
    </source>
</evidence>
<dbReference type="PROSITE" id="PS00582">
    <property type="entry name" value="RIBOSOMAL_L33"/>
    <property type="match status" value="1"/>
</dbReference>
<dbReference type="NCBIfam" id="TIGR01023">
    <property type="entry name" value="rpmG_bact"/>
    <property type="match status" value="1"/>
</dbReference>
<accession>A0ABY4CN19</accession>
<protein>
    <recommendedName>
        <fullName evidence="4 5">Large ribosomal subunit protein bL33</fullName>
    </recommendedName>
</protein>
<organism evidence="6 7">
    <name type="scientific">Fodinisporobacter ferrooxydans</name>
    <dbReference type="NCBI Taxonomy" id="2901836"/>
    <lineage>
        <taxon>Bacteria</taxon>
        <taxon>Bacillati</taxon>
        <taxon>Bacillota</taxon>
        <taxon>Bacilli</taxon>
        <taxon>Bacillales</taxon>
        <taxon>Alicyclobacillaceae</taxon>
        <taxon>Fodinisporobacter</taxon>
    </lineage>
</organism>
<dbReference type="InterPro" id="IPR011332">
    <property type="entry name" value="Ribosomal_zn-bd"/>
</dbReference>
<dbReference type="HAMAP" id="MF_00294">
    <property type="entry name" value="Ribosomal_bL33"/>
    <property type="match status" value="1"/>
</dbReference>
<keyword evidence="7" id="KW-1185">Reference proteome</keyword>
<keyword evidence="2 5" id="KW-0689">Ribosomal protein</keyword>
<dbReference type="Proteomes" id="UP000830167">
    <property type="component" value="Chromosome"/>
</dbReference>
<dbReference type="GO" id="GO:0005840">
    <property type="term" value="C:ribosome"/>
    <property type="evidence" value="ECO:0007669"/>
    <property type="project" value="UniProtKB-KW"/>
</dbReference>
<dbReference type="PANTHER" id="PTHR43168">
    <property type="entry name" value="50S RIBOSOMAL PROTEIN L33, CHLOROPLASTIC"/>
    <property type="match status" value="1"/>
</dbReference>
<dbReference type="Pfam" id="PF00471">
    <property type="entry name" value="Ribosomal_L33"/>
    <property type="match status" value="1"/>
</dbReference>
<comment type="similarity">
    <text evidence="1 5">Belongs to the bacterial ribosomal protein bL33 family.</text>
</comment>
<keyword evidence="3 5" id="KW-0687">Ribonucleoprotein</keyword>
<name>A0ABY4CN19_9BACL</name>
<dbReference type="EMBL" id="CP089291">
    <property type="protein sequence ID" value="UOF91877.1"/>
    <property type="molecule type" value="Genomic_DNA"/>
</dbReference>
<gene>
    <name evidence="5 6" type="primary">rpmG</name>
    <name evidence="6" type="ORF">LSG31_06460</name>
</gene>
<evidence type="ECO:0000256" key="5">
    <source>
        <dbReference type="HAMAP-Rule" id="MF_00294"/>
    </source>
</evidence>
<dbReference type="NCBIfam" id="NF001764">
    <property type="entry name" value="PRK00504.1"/>
    <property type="match status" value="1"/>
</dbReference>
<reference evidence="6" key="1">
    <citation type="submission" date="2021-12" db="EMBL/GenBank/DDBJ databases">
        <title>Alicyclobacillaceae gen. nov., sp. nov., isolated from chalcocite enrichment system.</title>
        <authorList>
            <person name="Jiang Z."/>
        </authorList>
    </citation>
    <scope>NUCLEOTIDE SEQUENCE</scope>
    <source>
        <strain evidence="6">MYW30-H2</strain>
    </source>
</reference>
<evidence type="ECO:0000256" key="3">
    <source>
        <dbReference type="ARBA" id="ARBA00023274"/>
    </source>
</evidence>
<evidence type="ECO:0000256" key="4">
    <source>
        <dbReference type="ARBA" id="ARBA00035176"/>
    </source>
</evidence>
<dbReference type="Gene3D" id="2.20.28.120">
    <property type="entry name" value="Ribosomal protein L33"/>
    <property type="match status" value="1"/>
</dbReference>
<dbReference type="InterPro" id="IPR018264">
    <property type="entry name" value="Ribosomal_bL33_CS"/>
</dbReference>
<dbReference type="InterPro" id="IPR001705">
    <property type="entry name" value="Ribosomal_bL33"/>
</dbReference>
<dbReference type="NCBIfam" id="NF001860">
    <property type="entry name" value="PRK00595.1"/>
    <property type="match status" value="1"/>
</dbReference>
<dbReference type="RefSeq" id="WP_347438567.1">
    <property type="nucleotide sequence ID" value="NZ_CP089291.1"/>
</dbReference>
<sequence length="49" mass="5973">MRVNITLACTDCKQRNYATKKNKKTHPDRMETKKHCKFCNRHTLHRETR</sequence>
<evidence type="ECO:0000313" key="7">
    <source>
        <dbReference type="Proteomes" id="UP000830167"/>
    </source>
</evidence>
<evidence type="ECO:0000313" key="6">
    <source>
        <dbReference type="EMBL" id="UOF91877.1"/>
    </source>
</evidence>
<dbReference type="SUPFAM" id="SSF57829">
    <property type="entry name" value="Zn-binding ribosomal proteins"/>
    <property type="match status" value="1"/>
</dbReference>
<dbReference type="PANTHER" id="PTHR43168:SF2">
    <property type="entry name" value="LARGE RIBOSOMAL SUBUNIT PROTEIN BL33C"/>
    <property type="match status" value="1"/>
</dbReference>
<proteinExistence type="inferred from homology"/>
<evidence type="ECO:0000256" key="1">
    <source>
        <dbReference type="ARBA" id="ARBA00007596"/>
    </source>
</evidence>